<dbReference type="SMART" id="SM00360">
    <property type="entry name" value="RRM"/>
    <property type="match status" value="5"/>
</dbReference>
<dbReference type="PANTHER" id="PTHR48039">
    <property type="entry name" value="RNA-BINDING MOTIF PROTEIN 14B"/>
    <property type="match status" value="1"/>
</dbReference>
<dbReference type="InterPro" id="IPR000504">
    <property type="entry name" value="RRM_dom"/>
</dbReference>
<keyword evidence="9" id="KW-1185">Reference proteome</keyword>
<evidence type="ECO:0000313" key="9">
    <source>
        <dbReference type="Proteomes" id="UP000828390"/>
    </source>
</evidence>
<feature type="domain" description="RRM" evidence="7">
    <location>
        <begin position="589"/>
        <end position="681"/>
    </location>
</feature>
<dbReference type="PANTHER" id="PTHR48039:SF5">
    <property type="entry name" value="RNA-BINDING PROTEIN 28"/>
    <property type="match status" value="1"/>
</dbReference>
<feature type="region of interest" description="Disordered" evidence="6">
    <location>
        <begin position="320"/>
        <end position="433"/>
    </location>
</feature>
<comment type="caution">
    <text evidence="8">The sequence shown here is derived from an EMBL/GenBank/DDBJ whole genome shotgun (WGS) entry which is preliminary data.</text>
</comment>
<feature type="compositionally biased region" description="Polar residues" evidence="6">
    <location>
        <begin position="699"/>
        <end position="724"/>
    </location>
</feature>
<feature type="compositionally biased region" description="Acidic residues" evidence="6">
    <location>
        <begin position="114"/>
        <end position="130"/>
    </location>
</feature>
<proteinExistence type="predicted"/>
<comment type="subcellular location">
    <subcellularLocation>
        <location evidence="1">Nucleus</location>
    </subcellularLocation>
</comment>
<organism evidence="8 9">
    <name type="scientific">Dreissena polymorpha</name>
    <name type="common">Zebra mussel</name>
    <name type="synonym">Mytilus polymorpha</name>
    <dbReference type="NCBI Taxonomy" id="45954"/>
    <lineage>
        <taxon>Eukaryota</taxon>
        <taxon>Metazoa</taxon>
        <taxon>Spiralia</taxon>
        <taxon>Lophotrochozoa</taxon>
        <taxon>Mollusca</taxon>
        <taxon>Bivalvia</taxon>
        <taxon>Autobranchia</taxon>
        <taxon>Heteroconchia</taxon>
        <taxon>Euheterodonta</taxon>
        <taxon>Imparidentia</taxon>
        <taxon>Neoheterodontei</taxon>
        <taxon>Myida</taxon>
        <taxon>Dreissenoidea</taxon>
        <taxon>Dreissenidae</taxon>
        <taxon>Dreissena</taxon>
    </lineage>
</organism>
<dbReference type="AlphaFoldDB" id="A0A9D4HQ86"/>
<evidence type="ECO:0000256" key="4">
    <source>
        <dbReference type="ARBA" id="ARBA00023242"/>
    </source>
</evidence>
<reference evidence="8" key="1">
    <citation type="journal article" date="2019" name="bioRxiv">
        <title>The Genome of the Zebra Mussel, Dreissena polymorpha: A Resource for Invasive Species Research.</title>
        <authorList>
            <person name="McCartney M.A."/>
            <person name="Auch B."/>
            <person name="Kono T."/>
            <person name="Mallez S."/>
            <person name="Zhang Y."/>
            <person name="Obille A."/>
            <person name="Becker A."/>
            <person name="Abrahante J.E."/>
            <person name="Garbe J."/>
            <person name="Badalamenti J.P."/>
            <person name="Herman A."/>
            <person name="Mangelson H."/>
            <person name="Liachko I."/>
            <person name="Sullivan S."/>
            <person name="Sone E.D."/>
            <person name="Koren S."/>
            <person name="Silverstein K.A.T."/>
            <person name="Beckman K.B."/>
            <person name="Gohl D.M."/>
        </authorList>
    </citation>
    <scope>NUCLEOTIDE SEQUENCE</scope>
    <source>
        <strain evidence="8">Duluth1</strain>
        <tissue evidence="8">Whole animal</tissue>
    </source>
</reference>
<dbReference type="CDD" id="cd12414">
    <property type="entry name" value="RRM2_RBM28_like"/>
    <property type="match status" value="1"/>
</dbReference>
<dbReference type="Proteomes" id="UP000828390">
    <property type="component" value="Unassembled WGS sequence"/>
</dbReference>
<evidence type="ECO:0000256" key="2">
    <source>
        <dbReference type="ARBA" id="ARBA00022737"/>
    </source>
</evidence>
<name>A0A9D4HQ86_DREPO</name>
<sequence length="829" mass="93652">MSKESRTLFVRNLPYSITQDQLAIKFSDYGPIKDCFLVNNKETGKSRGFGYIKFTDLDDAKKAKEAKVLLEGRKVLIDFADITKKKKSEKKPRPAPVTKTEPVANDPGGKGSQEEEVEGDEGTDEEDETETKEGIPGTKSPKMKNVKYHKAKIVVLSGLPAGMQLDELNKCLEKMSVKQLAESHLVSANVAHLKFKCIRDAKRAIRKLHNHPYKDCMLQAVQMSQERQAVTPQAGTRRSRVIVRNLSFKCGEDGLRKAFEQCGEITDISIPTGAEGKLLGFGFVQFNTMEEASKAVEQMNTQKIMGRSVAVDWALPKDKYESAKKQQDDSDNDSDEGSVSARSDSSSSELTNTHIKMEQSDDEGVSSDDNEGDEESDDGVEEEDDDKLKKEGDNDDEDYDDEEDEDDQGDSEEDEDDATKNNKKAIKKQSFQGRTDTNDGCTLFIRNLSFDTMEEGMLEFFEKFGQLKYAKVVINQQTEFSKGMGFVRFVSKDSADHCLREGEAGNLTLDGRQLNITLAVSREKAADFQEKKDKEKKDNRNLYLAREGMIRPGTQAAEGLTKQDLEKRMKVDEVKRQKLKNINIFISPLRLCVRNIPPTVDEQSLRKIFKDAAGDPKALILECRIMRDRARLNSEGRGKSLGFAFISFGEHQHALSALRHTNNNPEIFGEKKRLIVEFSLENRKALEVQAKRKEKIQSKQQYQEAVKSAQQQPAKKQFGNSKKSPSLPLIQLSEKDKQMRPNKAPKGLPSHWGPKVRHKSRNPGGPQGKKAKDKGFKKGQQLKRPAQSHEQGPKQKKQRREVYDDFDKMVNKYKNSFMAKKSASSKWFE</sequence>
<dbReference type="SUPFAM" id="SSF54928">
    <property type="entry name" value="RNA-binding domain, RBD"/>
    <property type="match status" value="4"/>
</dbReference>
<protein>
    <recommendedName>
        <fullName evidence="7">RRM domain-containing protein</fullName>
    </recommendedName>
</protein>
<evidence type="ECO:0000256" key="3">
    <source>
        <dbReference type="ARBA" id="ARBA00022884"/>
    </source>
</evidence>
<feature type="domain" description="RRM" evidence="7">
    <location>
        <begin position="239"/>
        <end position="316"/>
    </location>
</feature>
<feature type="compositionally biased region" description="Low complexity" evidence="6">
    <location>
        <begin position="337"/>
        <end position="348"/>
    </location>
</feature>
<evidence type="ECO:0000256" key="5">
    <source>
        <dbReference type="PROSITE-ProRule" id="PRU00176"/>
    </source>
</evidence>
<feature type="domain" description="RRM" evidence="7">
    <location>
        <begin position="441"/>
        <end position="521"/>
    </location>
</feature>
<reference evidence="8" key="2">
    <citation type="submission" date="2020-11" db="EMBL/GenBank/DDBJ databases">
        <authorList>
            <person name="McCartney M.A."/>
            <person name="Auch B."/>
            <person name="Kono T."/>
            <person name="Mallez S."/>
            <person name="Becker A."/>
            <person name="Gohl D.M."/>
            <person name="Silverstein K.A.T."/>
            <person name="Koren S."/>
            <person name="Bechman K.B."/>
            <person name="Herman A."/>
            <person name="Abrahante J.E."/>
            <person name="Garbe J."/>
        </authorList>
    </citation>
    <scope>NUCLEOTIDE SEQUENCE</scope>
    <source>
        <strain evidence="8">Duluth1</strain>
        <tissue evidence="8">Whole animal</tissue>
    </source>
</reference>
<dbReference type="PROSITE" id="PS50102">
    <property type="entry name" value="RRM"/>
    <property type="match status" value="4"/>
</dbReference>
<evidence type="ECO:0000313" key="8">
    <source>
        <dbReference type="EMBL" id="KAH3728997.1"/>
    </source>
</evidence>
<dbReference type="InterPro" id="IPR035979">
    <property type="entry name" value="RBD_domain_sf"/>
</dbReference>
<dbReference type="GO" id="GO:0005730">
    <property type="term" value="C:nucleolus"/>
    <property type="evidence" value="ECO:0007669"/>
    <property type="project" value="TreeGrafter"/>
</dbReference>
<evidence type="ECO:0000259" key="7">
    <source>
        <dbReference type="PROSITE" id="PS50102"/>
    </source>
</evidence>
<dbReference type="FunFam" id="3.30.70.330:FF:000182">
    <property type="entry name" value="RNA-binding motif protein 28"/>
    <property type="match status" value="1"/>
</dbReference>
<dbReference type="CDD" id="cd12416">
    <property type="entry name" value="RRM4_RBM28_like"/>
    <property type="match status" value="1"/>
</dbReference>
<accession>A0A9D4HQ86</accession>
<feature type="region of interest" description="Disordered" evidence="6">
    <location>
        <begin position="85"/>
        <end position="143"/>
    </location>
</feature>
<dbReference type="CDD" id="cd00590">
    <property type="entry name" value="RRM_SF"/>
    <property type="match status" value="1"/>
</dbReference>
<dbReference type="Pfam" id="PF00076">
    <property type="entry name" value="RRM_1"/>
    <property type="match status" value="4"/>
</dbReference>
<dbReference type="InterPro" id="IPR012677">
    <property type="entry name" value="Nucleotide-bd_a/b_plait_sf"/>
</dbReference>
<evidence type="ECO:0000256" key="6">
    <source>
        <dbReference type="SAM" id="MobiDB-lite"/>
    </source>
</evidence>
<dbReference type="InterPro" id="IPR051945">
    <property type="entry name" value="RRM_MRD1_RNA_proc_ribogen"/>
</dbReference>
<keyword evidence="4" id="KW-0539">Nucleus</keyword>
<feature type="compositionally biased region" description="Acidic residues" evidence="6">
    <location>
        <begin position="360"/>
        <end position="385"/>
    </location>
</feature>
<keyword evidence="2" id="KW-0677">Repeat</keyword>
<feature type="domain" description="RRM" evidence="7">
    <location>
        <begin position="6"/>
        <end position="82"/>
    </location>
</feature>
<dbReference type="EMBL" id="JAIWYP010000012">
    <property type="protein sequence ID" value="KAH3728997.1"/>
    <property type="molecule type" value="Genomic_DNA"/>
</dbReference>
<dbReference type="Gene3D" id="3.30.70.330">
    <property type="match status" value="4"/>
</dbReference>
<dbReference type="GO" id="GO:0003729">
    <property type="term" value="F:mRNA binding"/>
    <property type="evidence" value="ECO:0007669"/>
    <property type="project" value="TreeGrafter"/>
</dbReference>
<gene>
    <name evidence="8" type="ORF">DPMN_054960</name>
</gene>
<dbReference type="CDD" id="cd12415">
    <property type="entry name" value="RRM3_RBM28_like"/>
    <property type="match status" value="1"/>
</dbReference>
<dbReference type="OrthoDB" id="3945418at2759"/>
<keyword evidence="3 5" id="KW-0694">RNA-binding</keyword>
<evidence type="ECO:0000256" key="1">
    <source>
        <dbReference type="ARBA" id="ARBA00004123"/>
    </source>
</evidence>
<feature type="compositionally biased region" description="Basic residues" evidence="6">
    <location>
        <begin position="769"/>
        <end position="781"/>
    </location>
</feature>
<feature type="region of interest" description="Disordered" evidence="6">
    <location>
        <begin position="699"/>
        <end position="804"/>
    </location>
</feature>
<feature type="compositionally biased region" description="Acidic residues" evidence="6">
    <location>
        <begin position="393"/>
        <end position="417"/>
    </location>
</feature>